<feature type="domain" description="DUF7703" evidence="3">
    <location>
        <begin position="20"/>
        <end position="254"/>
    </location>
</feature>
<keyword evidence="2" id="KW-1133">Transmembrane helix</keyword>
<feature type="transmembrane region" description="Helical" evidence="2">
    <location>
        <begin position="196"/>
        <end position="217"/>
    </location>
</feature>
<keyword evidence="2" id="KW-0472">Membrane</keyword>
<feature type="transmembrane region" description="Helical" evidence="2">
    <location>
        <begin position="15"/>
        <end position="33"/>
    </location>
</feature>
<keyword evidence="2" id="KW-0812">Transmembrane</keyword>
<proteinExistence type="predicted"/>
<feature type="region of interest" description="Disordered" evidence="1">
    <location>
        <begin position="374"/>
        <end position="400"/>
    </location>
</feature>
<dbReference type="EMBL" id="JARVKM010000031">
    <property type="protein sequence ID" value="KAK9775933.1"/>
    <property type="molecule type" value="Genomic_DNA"/>
</dbReference>
<feature type="transmembrane region" description="Helical" evidence="2">
    <location>
        <begin position="115"/>
        <end position="138"/>
    </location>
</feature>
<sequence>MSPSRGFLNPSPDDWSTLLAVTAFCSIALYNLVELNTIIFTTFKRKSGLYFWSFLISSNGVAPYAIGFLLKDLRLSPSVYIDLTLIIIGWVCLVTGQSFVLYSRLHLVMRDRGKLRLVLAMIITNAVICHVPTTILVYGANSADPGRWTTPYTIYEKVQVTLFFLQETTLSGIYIYKTLALLRADGTLQTRAANKLLMNLVWINVLVILLDIAILGLEYANFYNVQTAIKGLVYSVKLKLEFKVLNGLIELTKVGGTTRFDIAAERSMNSCYCAGGPHHVRGDSGGIYDGTDPRSTTVDFETFNETMISRMRDCAKSEHAESAYEVRIFADANGEAAGEIVNSGDCIVVRTDTEVSTTRVEDWDAAWPGLGALEAGSRPVTRGSKPDSRRQSSEVEFVKR</sequence>
<organism evidence="4 5">
    <name type="scientific">Seiridium cardinale</name>
    <dbReference type="NCBI Taxonomy" id="138064"/>
    <lineage>
        <taxon>Eukaryota</taxon>
        <taxon>Fungi</taxon>
        <taxon>Dikarya</taxon>
        <taxon>Ascomycota</taxon>
        <taxon>Pezizomycotina</taxon>
        <taxon>Sordariomycetes</taxon>
        <taxon>Xylariomycetidae</taxon>
        <taxon>Amphisphaeriales</taxon>
        <taxon>Sporocadaceae</taxon>
        <taxon>Seiridium</taxon>
    </lineage>
</organism>
<dbReference type="PANTHER" id="PTHR37013">
    <property type="entry name" value="INTEGRAL MEMBRANE PROTEIN (AFU_ORTHOLOGUE AFUA_1G05950)-RELATED"/>
    <property type="match status" value="1"/>
</dbReference>
<protein>
    <submittedName>
        <fullName evidence="4">Integral membrane protein</fullName>
    </submittedName>
</protein>
<reference evidence="4 5" key="1">
    <citation type="submission" date="2024-02" db="EMBL/GenBank/DDBJ databases">
        <title>First draft genome assembly of two strains of Seiridium cardinale.</title>
        <authorList>
            <person name="Emiliani G."/>
            <person name="Scali E."/>
        </authorList>
    </citation>
    <scope>NUCLEOTIDE SEQUENCE [LARGE SCALE GENOMIC DNA]</scope>
    <source>
        <strain evidence="4 5">BM-138-000479</strain>
    </source>
</reference>
<dbReference type="InterPro" id="IPR056120">
    <property type="entry name" value="DUF7703"/>
</dbReference>
<feature type="transmembrane region" description="Helical" evidence="2">
    <location>
        <begin position="49"/>
        <end position="67"/>
    </location>
</feature>
<dbReference type="Pfam" id="PF24802">
    <property type="entry name" value="DUF7703"/>
    <property type="match status" value="1"/>
</dbReference>
<feature type="transmembrane region" description="Helical" evidence="2">
    <location>
        <begin position="79"/>
        <end position="103"/>
    </location>
</feature>
<evidence type="ECO:0000313" key="5">
    <source>
        <dbReference type="Proteomes" id="UP001465668"/>
    </source>
</evidence>
<dbReference type="PANTHER" id="PTHR37013:SF3">
    <property type="entry name" value="INTEGRAL MEMBRANE PROTEIN (AFU_ORTHOLOGUE AFUA_1G05950)"/>
    <property type="match status" value="1"/>
</dbReference>
<comment type="caution">
    <text evidence="4">The sequence shown here is derived from an EMBL/GenBank/DDBJ whole genome shotgun (WGS) entry which is preliminary data.</text>
</comment>
<feature type="compositionally biased region" description="Basic and acidic residues" evidence="1">
    <location>
        <begin position="384"/>
        <end position="400"/>
    </location>
</feature>
<keyword evidence="5" id="KW-1185">Reference proteome</keyword>
<accession>A0ABR2XQ68</accession>
<name>A0ABR2XQ68_9PEZI</name>
<evidence type="ECO:0000259" key="3">
    <source>
        <dbReference type="Pfam" id="PF24802"/>
    </source>
</evidence>
<evidence type="ECO:0000256" key="1">
    <source>
        <dbReference type="SAM" id="MobiDB-lite"/>
    </source>
</evidence>
<dbReference type="Proteomes" id="UP001465668">
    <property type="component" value="Unassembled WGS sequence"/>
</dbReference>
<evidence type="ECO:0000313" key="4">
    <source>
        <dbReference type="EMBL" id="KAK9775933.1"/>
    </source>
</evidence>
<gene>
    <name evidence="4" type="ORF">SCAR479_07458</name>
</gene>
<evidence type="ECO:0000256" key="2">
    <source>
        <dbReference type="SAM" id="Phobius"/>
    </source>
</evidence>